<sequence length="388" mass="43249">MLKKTLTSLVFIACATSNAQSPHENIIVNGSFAQGTQGWRLEPEIEVSVPPSPDPDVFANAPASLLMRAQEAPKDGYIHSRNARQCIPIGDARKLQFSGNFLYPDELPASNYGHRANLIWHYQSDCSGSAQFGTYLEPEIKNGWQALLIDDLSPALNAQAVEVEITQDQQLSRKDFGVLESAYYWLLEKLGVFGDDTLARGYWDNLNLQITQLEEPEHPSNQFDGAPSVPTNTNLLRNGSFDTGLEHWKHYHSEWSTDEGYNSEGAIRITLTSDDGSMGTGVFEQCVNIGYKRQFKMGVSFKADEHSNQTGGGRMRVSWYEEENCQGRHSTDGRHVDPQKIAGWQPLSVPLLEAAPNSRSVSVDAIQTIDGKGEFSAYWDDMYFMAIE</sequence>
<dbReference type="EMBL" id="JAVDVX010000003">
    <property type="protein sequence ID" value="MDR7089936.1"/>
    <property type="molecule type" value="Genomic_DNA"/>
</dbReference>
<accession>A0ABU1UXK7</accession>
<dbReference type="RefSeq" id="WP_310071816.1">
    <property type="nucleotide sequence ID" value="NZ_JAVDVX010000003.1"/>
</dbReference>
<evidence type="ECO:0000313" key="2">
    <source>
        <dbReference type="EMBL" id="MDR7089936.1"/>
    </source>
</evidence>
<comment type="caution">
    <text evidence="2">The sequence shown here is derived from an EMBL/GenBank/DDBJ whole genome shotgun (WGS) entry which is preliminary data.</text>
</comment>
<protein>
    <submittedName>
        <fullName evidence="2">Uncharacterized protein</fullName>
    </submittedName>
</protein>
<name>A0ABU1UXK7_9GAMM</name>
<evidence type="ECO:0000256" key="1">
    <source>
        <dbReference type="SAM" id="SignalP"/>
    </source>
</evidence>
<dbReference type="Gene3D" id="2.60.120.260">
    <property type="entry name" value="Galactose-binding domain-like"/>
    <property type="match status" value="1"/>
</dbReference>
<organism evidence="2 3">
    <name type="scientific">Cellvibrio fibrivorans</name>
    <dbReference type="NCBI Taxonomy" id="126350"/>
    <lineage>
        <taxon>Bacteria</taxon>
        <taxon>Pseudomonadati</taxon>
        <taxon>Pseudomonadota</taxon>
        <taxon>Gammaproteobacteria</taxon>
        <taxon>Cellvibrionales</taxon>
        <taxon>Cellvibrionaceae</taxon>
        <taxon>Cellvibrio</taxon>
    </lineage>
</organism>
<proteinExistence type="predicted"/>
<evidence type="ECO:0000313" key="3">
    <source>
        <dbReference type="Proteomes" id="UP001253595"/>
    </source>
</evidence>
<feature type="chain" id="PRO_5046825033" evidence="1">
    <location>
        <begin position="20"/>
        <end position="388"/>
    </location>
</feature>
<keyword evidence="1" id="KW-0732">Signal</keyword>
<dbReference type="Proteomes" id="UP001253595">
    <property type="component" value="Unassembled WGS sequence"/>
</dbReference>
<reference evidence="2 3" key="1">
    <citation type="submission" date="2023-07" db="EMBL/GenBank/DDBJ databases">
        <title>Sorghum-associated microbial communities from plants grown in Nebraska, USA.</title>
        <authorList>
            <person name="Schachtman D."/>
        </authorList>
    </citation>
    <scope>NUCLEOTIDE SEQUENCE [LARGE SCALE GENOMIC DNA]</scope>
    <source>
        <strain evidence="2 3">BE190</strain>
    </source>
</reference>
<keyword evidence="3" id="KW-1185">Reference proteome</keyword>
<feature type="signal peptide" evidence="1">
    <location>
        <begin position="1"/>
        <end position="19"/>
    </location>
</feature>
<gene>
    <name evidence="2" type="ORF">J2X05_001958</name>
</gene>